<protein>
    <submittedName>
        <fullName evidence="2">Uncharacterized protein</fullName>
    </submittedName>
</protein>
<evidence type="ECO:0000256" key="1">
    <source>
        <dbReference type="SAM" id="MobiDB-lite"/>
    </source>
</evidence>
<dbReference type="Pfam" id="PF19698">
    <property type="entry name" value="DUF6197"/>
    <property type="match status" value="1"/>
</dbReference>
<feature type="region of interest" description="Disordered" evidence="1">
    <location>
        <begin position="1"/>
        <end position="32"/>
    </location>
</feature>
<gene>
    <name evidence="2" type="ORF">SAM23877_p007</name>
</gene>
<keyword evidence="2" id="KW-0614">Plasmid</keyword>
<evidence type="ECO:0000313" key="3">
    <source>
        <dbReference type="Proteomes" id="UP000061018"/>
    </source>
</evidence>
<accession>A0A0K2B6C2</accession>
<organism evidence="2 3">
    <name type="scientific">Streptomyces ambofaciens (strain ATCC 23877 / 3486 / DSM 40053 / JCM 4204 / NBRC 12836 / NRRL B-2516)</name>
    <dbReference type="NCBI Taxonomy" id="278992"/>
    <lineage>
        <taxon>Bacteria</taxon>
        <taxon>Bacillati</taxon>
        <taxon>Actinomycetota</taxon>
        <taxon>Actinomycetes</taxon>
        <taxon>Kitasatosporales</taxon>
        <taxon>Streptomycetaceae</taxon>
        <taxon>Streptomyces</taxon>
    </lineage>
</organism>
<dbReference type="AlphaFoldDB" id="A0A0K2B6C2"/>
<dbReference type="EMBL" id="CP012383">
    <property type="protein sequence ID" value="AKZ60716.1"/>
    <property type="molecule type" value="Genomic_DNA"/>
</dbReference>
<name>A0A0K2B6C2_STRA7</name>
<dbReference type="InterPro" id="IPR045677">
    <property type="entry name" value="DUF6197"/>
</dbReference>
<geneLocation type="plasmid" evidence="2 3">
    <name>pSAM1</name>
</geneLocation>
<sequence>MSRRHTITEPRTAAPSAAPTRAPRPAVRPAPAPLPVPAAPDWPTRWHLLIPAGIRNTAAALGLWQNPIPLRPSDHLTQTLAVLERYGWCRSLDFSPTGRMCIRGAQTLLERTGHVTPASRARAVDYLQHTLRMDGEDMPFHAWNDLPTRTFPQVKHLITASASAARNHGE</sequence>
<dbReference type="Proteomes" id="UP000061018">
    <property type="component" value="Plasmid pSAM1"/>
</dbReference>
<evidence type="ECO:0000313" key="2">
    <source>
        <dbReference type="EMBL" id="AKZ60716.1"/>
    </source>
</evidence>
<feature type="compositionally biased region" description="Low complexity" evidence="1">
    <location>
        <begin position="10"/>
        <end position="25"/>
    </location>
</feature>
<proteinExistence type="predicted"/>
<dbReference type="KEGG" id="samb:SAM23877_p007"/>
<reference evidence="3" key="1">
    <citation type="journal article" date="2015" name="J. Biotechnol.">
        <title>Complete genome sequence of Streptomyces ambofaciens ATCC 23877, the spiramycin producer.</title>
        <authorList>
            <person name="Thibessard A."/>
            <person name="Haas D."/>
            <person name="Gerbaud C."/>
            <person name="Aigle B."/>
            <person name="Lautru S."/>
            <person name="Pernodet J.L."/>
            <person name="Leblond P."/>
        </authorList>
    </citation>
    <scope>NUCLEOTIDE SEQUENCE [LARGE SCALE GENOMIC DNA]</scope>
    <source>
        <strain evidence="3">ATCC 23877 / 3486 / DSM 40053 / JCM 4204 / NBRC 12836 / NRRL B-2516</strain>
        <plasmid evidence="3">pSAM1</plasmid>
    </source>
</reference>
<dbReference type="RefSeq" id="WP_053143204.1">
    <property type="nucleotide sequence ID" value="NZ_CP012383.1"/>
</dbReference>